<evidence type="ECO:0000313" key="2">
    <source>
        <dbReference type="Proteomes" id="UP001431783"/>
    </source>
</evidence>
<sequence length="143" mass="15824">MSAPGENVRNHMNSVNGCEFQDALSENSSTNLEVQLHIVGLENEVKIAKIMLESATEKLEFQQNARTNRQSGSVSANYASVLDTETKKDKKVSVFGSAKSKAESPTKFFGADRFAWVHLGRAALKTSEEALMNRLTQKFRGKK</sequence>
<reference evidence="1 2" key="1">
    <citation type="submission" date="2023-03" db="EMBL/GenBank/DDBJ databases">
        <title>Genome insight into feeding habits of ladybird beetles.</title>
        <authorList>
            <person name="Li H.-S."/>
            <person name="Huang Y.-H."/>
            <person name="Pang H."/>
        </authorList>
    </citation>
    <scope>NUCLEOTIDE SEQUENCE [LARGE SCALE GENOMIC DNA]</scope>
    <source>
        <strain evidence="1">SYSU_2023b</strain>
        <tissue evidence="1">Whole body</tissue>
    </source>
</reference>
<name>A0AAW1TUM4_9CUCU</name>
<keyword evidence="2" id="KW-1185">Reference proteome</keyword>
<dbReference type="Proteomes" id="UP001431783">
    <property type="component" value="Unassembled WGS sequence"/>
</dbReference>
<organism evidence="1 2">
    <name type="scientific">Henosepilachna vigintioctopunctata</name>
    <dbReference type="NCBI Taxonomy" id="420089"/>
    <lineage>
        <taxon>Eukaryota</taxon>
        <taxon>Metazoa</taxon>
        <taxon>Ecdysozoa</taxon>
        <taxon>Arthropoda</taxon>
        <taxon>Hexapoda</taxon>
        <taxon>Insecta</taxon>
        <taxon>Pterygota</taxon>
        <taxon>Neoptera</taxon>
        <taxon>Endopterygota</taxon>
        <taxon>Coleoptera</taxon>
        <taxon>Polyphaga</taxon>
        <taxon>Cucujiformia</taxon>
        <taxon>Coccinelloidea</taxon>
        <taxon>Coccinellidae</taxon>
        <taxon>Epilachninae</taxon>
        <taxon>Epilachnini</taxon>
        <taxon>Henosepilachna</taxon>
    </lineage>
</organism>
<dbReference type="AlphaFoldDB" id="A0AAW1TUM4"/>
<dbReference type="EMBL" id="JARQZJ010000007">
    <property type="protein sequence ID" value="KAK9871802.1"/>
    <property type="molecule type" value="Genomic_DNA"/>
</dbReference>
<evidence type="ECO:0000313" key="1">
    <source>
        <dbReference type="EMBL" id="KAK9871802.1"/>
    </source>
</evidence>
<proteinExistence type="predicted"/>
<protein>
    <submittedName>
        <fullName evidence="1">Uncharacterized protein</fullName>
    </submittedName>
</protein>
<accession>A0AAW1TUM4</accession>
<gene>
    <name evidence="1" type="ORF">WA026_014257</name>
</gene>
<comment type="caution">
    <text evidence="1">The sequence shown here is derived from an EMBL/GenBank/DDBJ whole genome shotgun (WGS) entry which is preliminary data.</text>
</comment>